<feature type="domain" description="Na+/H+ antiporter NhaC-like C-terminal" evidence="11">
    <location>
        <begin position="260"/>
        <end position="467"/>
    </location>
</feature>
<keyword evidence="4" id="KW-1003">Cell membrane</keyword>
<evidence type="ECO:0000256" key="8">
    <source>
        <dbReference type="ARBA" id="ARBA00038435"/>
    </source>
</evidence>
<dbReference type="GO" id="GO:0005886">
    <property type="term" value="C:plasma membrane"/>
    <property type="evidence" value="ECO:0007669"/>
    <property type="project" value="UniProtKB-SubCell"/>
</dbReference>
<evidence type="ECO:0000256" key="3">
    <source>
        <dbReference type="ARBA" id="ARBA00022449"/>
    </source>
</evidence>
<evidence type="ECO:0000313" key="13">
    <source>
        <dbReference type="Proteomes" id="UP000199476"/>
    </source>
</evidence>
<comment type="similarity">
    <text evidence="8">Belongs to the NhaC Na(+)/H(+) (TC 2.A.35) antiporter family.</text>
</comment>
<evidence type="ECO:0000256" key="7">
    <source>
        <dbReference type="ARBA" id="ARBA00023136"/>
    </source>
</evidence>
<feature type="transmembrane region" description="Helical" evidence="10">
    <location>
        <begin position="452"/>
        <end position="471"/>
    </location>
</feature>
<protein>
    <submittedName>
        <fullName evidence="12">Na+/H+ antiporter NhaC</fullName>
    </submittedName>
</protein>
<dbReference type="RefSeq" id="WP_089759740.1">
    <property type="nucleotide sequence ID" value="NZ_FNGO01000009.1"/>
</dbReference>
<feature type="transmembrane region" description="Helical" evidence="10">
    <location>
        <begin position="316"/>
        <end position="341"/>
    </location>
</feature>
<keyword evidence="5 10" id="KW-0812">Transmembrane</keyword>
<evidence type="ECO:0000313" key="12">
    <source>
        <dbReference type="EMBL" id="SDL77834.1"/>
    </source>
</evidence>
<keyword evidence="3" id="KW-0050">Antiport</keyword>
<keyword evidence="7 10" id="KW-0472">Membrane</keyword>
<dbReference type="InterPro" id="IPR018461">
    <property type="entry name" value="Na/H_Antiport_NhaC-like_C"/>
</dbReference>
<keyword evidence="13" id="KW-1185">Reference proteome</keyword>
<feature type="compositionally biased region" description="Basic and acidic residues" evidence="9">
    <location>
        <begin position="478"/>
        <end position="491"/>
    </location>
</feature>
<comment type="subcellular location">
    <subcellularLocation>
        <location evidence="1">Cell membrane</location>
        <topology evidence="1">Multi-pass membrane protein</topology>
    </subcellularLocation>
</comment>
<feature type="transmembrane region" description="Helical" evidence="10">
    <location>
        <begin position="251"/>
        <end position="269"/>
    </location>
</feature>
<organism evidence="12 13">
    <name type="scientific">Halarsenatibacter silvermanii</name>
    <dbReference type="NCBI Taxonomy" id="321763"/>
    <lineage>
        <taxon>Bacteria</taxon>
        <taxon>Bacillati</taxon>
        <taxon>Bacillota</taxon>
        <taxon>Clostridia</taxon>
        <taxon>Halanaerobiales</taxon>
        <taxon>Halarsenatibacteraceae</taxon>
        <taxon>Halarsenatibacter</taxon>
    </lineage>
</organism>
<feature type="transmembrane region" description="Helical" evidence="10">
    <location>
        <begin position="128"/>
        <end position="150"/>
    </location>
</feature>
<proteinExistence type="inferred from homology"/>
<dbReference type="AlphaFoldDB" id="A0A1G9MUP8"/>
<feature type="transmembrane region" description="Helical" evidence="10">
    <location>
        <begin position="21"/>
        <end position="41"/>
    </location>
</feature>
<reference evidence="12 13" key="1">
    <citation type="submission" date="2016-10" db="EMBL/GenBank/DDBJ databases">
        <authorList>
            <person name="de Groot N.N."/>
        </authorList>
    </citation>
    <scope>NUCLEOTIDE SEQUENCE [LARGE SCALE GENOMIC DNA]</scope>
    <source>
        <strain evidence="12 13">SLAS-1</strain>
    </source>
</reference>
<evidence type="ECO:0000256" key="1">
    <source>
        <dbReference type="ARBA" id="ARBA00004651"/>
    </source>
</evidence>
<evidence type="ECO:0000259" key="11">
    <source>
        <dbReference type="Pfam" id="PF03553"/>
    </source>
</evidence>
<dbReference type="InterPro" id="IPR052180">
    <property type="entry name" value="NhaC_Na-H+_Antiporter"/>
</dbReference>
<evidence type="ECO:0000256" key="4">
    <source>
        <dbReference type="ARBA" id="ARBA00022475"/>
    </source>
</evidence>
<sequence length="499" mass="53035">MADEEKFQLEPEVDEVTSIDFRLGSFGSAIPMLFFIVWAIIASMTEVVTTNGLSLGAVIGLIVGMVLCKQDGHTYAQAVMEGFTQTIGAVAIVAWFFAGMFSEVLQAGGLVEGLIWLAELAGAEGAIFTTLTFILAAIFCSAVGTGYGTAVAFGTLMYPAGIAVGAHPVILGGAILSGAAFDDKLAPISDTTIVSAATQNTDVPGVVRYRFKYVIIAAIPVIFLYLWLGGAPDAAAVGEGAEIVAEYADPAGLWLLIPFAVVLFVAFSGYHLIVSLSWGIAVGFILNLILGLAPLSDLVHFDFEELTMSGALIDGIAGYVEYAILVMLIVSMGHLIQLSGAMHDIMVFARSNIKGMLWRVELSYWAVVAAMNTVITINTAAEVAAAPFVRELGESYGIHPYRRAAFLDGPTSSLGYVFPWSGGLLLLVTTIEAQAAEYAFVDPVLPTQLTPFVFYGFALLLVLLISGLTGWDRKFEGPEGELSDKPHKGLLVEDSDIEE</sequence>
<feature type="transmembrane region" description="Helical" evidence="10">
    <location>
        <begin position="213"/>
        <end position="231"/>
    </location>
</feature>
<dbReference type="Pfam" id="PF03553">
    <property type="entry name" value="Na_H_antiporter"/>
    <property type="match status" value="2"/>
</dbReference>
<evidence type="ECO:0000256" key="6">
    <source>
        <dbReference type="ARBA" id="ARBA00022989"/>
    </source>
</evidence>
<evidence type="ECO:0000256" key="5">
    <source>
        <dbReference type="ARBA" id="ARBA00022692"/>
    </source>
</evidence>
<feature type="domain" description="Na+/H+ antiporter NhaC-like C-terminal" evidence="11">
    <location>
        <begin position="36"/>
        <end position="229"/>
    </location>
</feature>
<evidence type="ECO:0000256" key="2">
    <source>
        <dbReference type="ARBA" id="ARBA00022448"/>
    </source>
</evidence>
<dbReference type="Proteomes" id="UP000199476">
    <property type="component" value="Unassembled WGS sequence"/>
</dbReference>
<gene>
    <name evidence="12" type="ORF">SAMN04488692_10914</name>
</gene>
<keyword evidence="6 10" id="KW-1133">Transmembrane helix</keyword>
<accession>A0A1G9MUP8</accession>
<feature type="transmembrane region" description="Helical" evidence="10">
    <location>
        <begin position="276"/>
        <end position="296"/>
    </location>
</feature>
<evidence type="ECO:0000256" key="10">
    <source>
        <dbReference type="SAM" id="Phobius"/>
    </source>
</evidence>
<name>A0A1G9MUP8_9FIRM</name>
<dbReference type="PANTHER" id="PTHR33451:SF3">
    <property type="entry name" value="MALATE-2H(+)_NA(+)-LACTATE ANTIPORTER"/>
    <property type="match status" value="1"/>
</dbReference>
<feature type="transmembrane region" description="Helical" evidence="10">
    <location>
        <begin position="47"/>
        <end position="67"/>
    </location>
</feature>
<dbReference type="OrthoDB" id="9790605at2"/>
<dbReference type="PANTHER" id="PTHR33451">
    <property type="entry name" value="MALATE-2H(+)/NA(+)-LACTATE ANTIPORTER"/>
    <property type="match status" value="1"/>
</dbReference>
<dbReference type="EMBL" id="FNGO01000009">
    <property type="protein sequence ID" value="SDL77834.1"/>
    <property type="molecule type" value="Genomic_DNA"/>
</dbReference>
<feature type="region of interest" description="Disordered" evidence="9">
    <location>
        <begin position="478"/>
        <end position="499"/>
    </location>
</feature>
<keyword evidence="2" id="KW-0813">Transport</keyword>
<dbReference type="STRING" id="321763.SAMN04488692_10914"/>
<dbReference type="GO" id="GO:0015297">
    <property type="term" value="F:antiporter activity"/>
    <property type="evidence" value="ECO:0007669"/>
    <property type="project" value="UniProtKB-KW"/>
</dbReference>
<evidence type="ECO:0000256" key="9">
    <source>
        <dbReference type="SAM" id="MobiDB-lite"/>
    </source>
</evidence>